<dbReference type="InParanoid" id="A0A1W4XKR0"/>
<protein>
    <submittedName>
        <fullName evidence="4">Uncharacterized protein LOC108742588</fullName>
    </submittedName>
</protein>
<dbReference type="RefSeq" id="XP_018333357.1">
    <property type="nucleotide sequence ID" value="XM_018477855.1"/>
</dbReference>
<feature type="region of interest" description="Disordered" evidence="2">
    <location>
        <begin position="338"/>
        <end position="385"/>
    </location>
</feature>
<organism evidence="3 4">
    <name type="scientific">Agrilus planipennis</name>
    <name type="common">Emerald ash borer</name>
    <name type="synonym">Agrilus marcopoli</name>
    <dbReference type="NCBI Taxonomy" id="224129"/>
    <lineage>
        <taxon>Eukaryota</taxon>
        <taxon>Metazoa</taxon>
        <taxon>Ecdysozoa</taxon>
        <taxon>Arthropoda</taxon>
        <taxon>Hexapoda</taxon>
        <taxon>Insecta</taxon>
        <taxon>Pterygota</taxon>
        <taxon>Neoptera</taxon>
        <taxon>Endopterygota</taxon>
        <taxon>Coleoptera</taxon>
        <taxon>Polyphaga</taxon>
        <taxon>Elateriformia</taxon>
        <taxon>Buprestoidea</taxon>
        <taxon>Buprestidae</taxon>
        <taxon>Agrilinae</taxon>
        <taxon>Agrilus</taxon>
    </lineage>
</organism>
<feature type="compositionally biased region" description="Polar residues" evidence="2">
    <location>
        <begin position="457"/>
        <end position="466"/>
    </location>
</feature>
<dbReference type="KEGG" id="apln:108742588"/>
<proteinExistence type="predicted"/>
<sequence length="703" mass="80680">MFKNYLHKWLQNCTKIVETLYTRQQIDAGEFYDDFKKNANLNVFKACSDTSVLTYHVTSLHDSKDDQTSDHLIRRCSSQTCLYKESSKDCTENISFVKLEGKMAEEHLDITNKLKATIPVHSGGEFGYGKILDISSRDGHEFIICDRLGRELRCKINSEEDLKELTEILNNKKDLIKFIEAQTKGPQGKMIKEGENRDDNSEIDFEDAQSEWSDKKEKGLDSIYDLRNFVTFVNETRSSRIDEKEDYDIKILGDDSILNFLKTNLALTDHKIIYTPRERQSPGRQQHRCEIGEDYKMLFVLLPQNKQFSNISIDNRSSPHTVDSCIMEGTKCSANNSLRRSTSFTRTTKASDDPCSGKKIKPVEITNLNKKPATQRPDSVKRSRWTNTASTSSYYSSLLQKRKNNASEIKITAQKSNQNVDPKTKNNYATKYDRQIKKLPLSHSTYEEKLKEEVQNKKISQKNNLTPKRRNCSAQIVEPDKQKTNVILKKKPAPLKPSPSKPVEKTPKPNLQPVKPVSSRITSSSIKNRNVSSPVKPSKGKTSYTSTKNDVNKVQKEVIQNEIKKDTQNSSHIPILREKKKISSENIEQSQSYTVEELVENLVEDLVEDVNNQNSDSWIQSLDSDTQIVAASEKFHKTILNHRPIGNLEKLLQLLNHITLLIKIDNRTGKWNDTNEVWKDDTEMKTTLLQSRKHGTCYVYKVR</sequence>
<evidence type="ECO:0000313" key="4">
    <source>
        <dbReference type="RefSeq" id="XP_018333357.1"/>
    </source>
</evidence>
<feature type="region of interest" description="Disordered" evidence="2">
    <location>
        <begin position="454"/>
        <end position="547"/>
    </location>
</feature>
<dbReference type="AlphaFoldDB" id="A0A1W4XKR0"/>
<keyword evidence="1" id="KW-0175">Coiled coil</keyword>
<evidence type="ECO:0000256" key="1">
    <source>
        <dbReference type="SAM" id="Coils"/>
    </source>
</evidence>
<feature type="compositionally biased region" description="Polar residues" evidence="2">
    <location>
        <begin position="519"/>
        <end position="547"/>
    </location>
</feature>
<dbReference type="GeneID" id="108742588"/>
<evidence type="ECO:0000313" key="3">
    <source>
        <dbReference type="Proteomes" id="UP000192223"/>
    </source>
</evidence>
<feature type="coiled-coil region" evidence="1">
    <location>
        <begin position="155"/>
        <end position="182"/>
    </location>
</feature>
<reference evidence="4" key="1">
    <citation type="submission" date="2025-08" db="UniProtKB">
        <authorList>
            <consortium name="RefSeq"/>
        </authorList>
    </citation>
    <scope>IDENTIFICATION</scope>
    <source>
        <tissue evidence="4">Entire body</tissue>
    </source>
</reference>
<accession>A0A1W4XKR0</accession>
<feature type="compositionally biased region" description="Low complexity" evidence="2">
    <location>
        <begin position="338"/>
        <end position="348"/>
    </location>
</feature>
<evidence type="ECO:0000256" key="2">
    <source>
        <dbReference type="SAM" id="MobiDB-lite"/>
    </source>
</evidence>
<keyword evidence="3" id="KW-1185">Reference proteome</keyword>
<dbReference type="Proteomes" id="UP000192223">
    <property type="component" value="Unplaced"/>
</dbReference>
<gene>
    <name evidence="4" type="primary">LOC108742588</name>
</gene>
<name>A0A1W4XKR0_AGRPL</name>